<feature type="transmembrane region" description="Helical" evidence="2">
    <location>
        <begin position="21"/>
        <end position="41"/>
    </location>
</feature>
<feature type="transmembrane region" description="Helical" evidence="2">
    <location>
        <begin position="108"/>
        <end position="129"/>
    </location>
</feature>
<feature type="region of interest" description="Disordered" evidence="1">
    <location>
        <begin position="163"/>
        <end position="222"/>
    </location>
</feature>
<dbReference type="PANTHER" id="PTHR36834">
    <property type="entry name" value="MEMBRANE PROTEIN-RELATED"/>
    <property type="match status" value="1"/>
</dbReference>
<dbReference type="RefSeq" id="WP_260221796.1">
    <property type="nucleotide sequence ID" value="NZ_JAJAGO010000021.1"/>
</dbReference>
<evidence type="ECO:0000256" key="1">
    <source>
        <dbReference type="SAM" id="MobiDB-lite"/>
    </source>
</evidence>
<reference evidence="4 5" key="1">
    <citation type="submission" date="2021-10" db="EMBL/GenBank/DDBJ databases">
        <title>Streptomyces gossypii sp. nov., isolated from soil collected from cotton field.</title>
        <authorList>
            <person name="Ge X."/>
            <person name="Chen X."/>
            <person name="Liu W."/>
        </authorList>
    </citation>
    <scope>NUCLEOTIDE SEQUENCE [LARGE SCALE GENOMIC DNA]</scope>
    <source>
        <strain evidence="4 5">N2-109</strain>
    </source>
</reference>
<feature type="compositionally biased region" description="Low complexity" evidence="1">
    <location>
        <begin position="163"/>
        <end position="173"/>
    </location>
</feature>
<protein>
    <submittedName>
        <fullName evidence="4">VanZ family protein</fullName>
    </submittedName>
</protein>
<feature type="domain" description="VanZ-like" evidence="3">
    <location>
        <begin position="32"/>
        <end position="150"/>
    </location>
</feature>
<evidence type="ECO:0000313" key="4">
    <source>
        <dbReference type="EMBL" id="MCT2594458.1"/>
    </source>
</evidence>
<keyword evidence="2" id="KW-0812">Transmembrane</keyword>
<name>A0ABT2K2T5_9ACTN</name>
<keyword evidence="5" id="KW-1185">Reference proteome</keyword>
<dbReference type="Proteomes" id="UP001156389">
    <property type="component" value="Unassembled WGS sequence"/>
</dbReference>
<evidence type="ECO:0000256" key="2">
    <source>
        <dbReference type="SAM" id="Phobius"/>
    </source>
</evidence>
<evidence type="ECO:0000259" key="3">
    <source>
        <dbReference type="Pfam" id="PF04892"/>
    </source>
</evidence>
<dbReference type="PANTHER" id="PTHR36834:SF1">
    <property type="entry name" value="INTEGRAL MEMBRANE PROTEIN"/>
    <property type="match status" value="1"/>
</dbReference>
<keyword evidence="2" id="KW-0472">Membrane</keyword>
<comment type="caution">
    <text evidence="4">The sequence shown here is derived from an EMBL/GenBank/DDBJ whole genome shotgun (WGS) entry which is preliminary data.</text>
</comment>
<feature type="transmembrane region" description="Helical" evidence="2">
    <location>
        <begin position="135"/>
        <end position="153"/>
    </location>
</feature>
<dbReference type="InterPro" id="IPR006976">
    <property type="entry name" value="VanZ-like"/>
</dbReference>
<accession>A0ABT2K2T5</accession>
<organism evidence="4 5">
    <name type="scientific">Streptomyces gossypii</name>
    <dbReference type="NCBI Taxonomy" id="2883101"/>
    <lineage>
        <taxon>Bacteria</taxon>
        <taxon>Bacillati</taxon>
        <taxon>Actinomycetota</taxon>
        <taxon>Actinomycetes</taxon>
        <taxon>Kitasatosporales</taxon>
        <taxon>Streptomycetaceae</taxon>
        <taxon>Streptomyces</taxon>
    </lineage>
</organism>
<dbReference type="InterPro" id="IPR053150">
    <property type="entry name" value="Teicoplanin_resist-assoc"/>
</dbReference>
<dbReference type="EMBL" id="JAJAGO010000021">
    <property type="protein sequence ID" value="MCT2594458.1"/>
    <property type="molecule type" value="Genomic_DNA"/>
</dbReference>
<proteinExistence type="predicted"/>
<gene>
    <name evidence="4" type="ORF">LHJ74_31895</name>
</gene>
<evidence type="ECO:0000313" key="5">
    <source>
        <dbReference type="Proteomes" id="UP001156389"/>
    </source>
</evidence>
<keyword evidence="2" id="KW-1133">Transmembrane helix</keyword>
<sequence length="222" mass="22835">MPDVLHLVQRHGHSAVLVSGIRTAGVVLLLGHLLVVGLLTLRPRSVAWVSPGNLHPFASIRADLEAGPGAALEGIGGELLLLAPLGLLLPLIAWRLQRGLLRTSMQMTLAGTLISLVLALLQTGVPGHVVNVDTVILNAAGVALAHVLLYPALRSCLRRTAAGTGKAGAEPGKNAGRAAAQKTGRKGGDRKGAGSGEQQQVGLREESQKGATPRPSRVGIAP</sequence>
<feature type="transmembrane region" description="Helical" evidence="2">
    <location>
        <begin position="79"/>
        <end position="96"/>
    </location>
</feature>
<dbReference type="Pfam" id="PF04892">
    <property type="entry name" value="VanZ"/>
    <property type="match status" value="1"/>
</dbReference>